<feature type="region of interest" description="Disordered" evidence="1">
    <location>
        <begin position="1"/>
        <end position="41"/>
    </location>
</feature>
<gene>
    <name evidence="2" type="ORF">SO694_001000106</name>
</gene>
<name>A0ABR1FN82_AURAN</name>
<accession>A0ABR1FN82</accession>
<dbReference type="EMBL" id="JBBJCI010000355">
    <property type="protein sequence ID" value="KAK7233853.1"/>
    <property type="molecule type" value="Genomic_DNA"/>
</dbReference>
<feature type="compositionally biased region" description="Low complexity" evidence="1">
    <location>
        <begin position="17"/>
        <end position="36"/>
    </location>
</feature>
<keyword evidence="3" id="KW-1185">Reference proteome</keyword>
<evidence type="ECO:0000313" key="2">
    <source>
        <dbReference type="EMBL" id="KAK7233853.1"/>
    </source>
</evidence>
<proteinExistence type="predicted"/>
<protein>
    <submittedName>
        <fullName evidence="2">Uncharacterized protein</fullName>
    </submittedName>
</protein>
<feature type="compositionally biased region" description="Polar residues" evidence="1">
    <location>
        <begin position="158"/>
        <end position="171"/>
    </location>
</feature>
<reference evidence="2 3" key="1">
    <citation type="submission" date="2024-03" db="EMBL/GenBank/DDBJ databases">
        <title>Aureococcus anophagefferens CCMP1851 and Kratosvirus quantuckense: Draft genome of a second virus-susceptible host strain in the model system.</title>
        <authorList>
            <person name="Chase E."/>
            <person name="Truchon A.R."/>
            <person name="Schepens W."/>
            <person name="Wilhelm S.W."/>
        </authorList>
    </citation>
    <scope>NUCLEOTIDE SEQUENCE [LARGE SCALE GENOMIC DNA]</scope>
    <source>
        <strain evidence="2 3">CCMP1851</strain>
    </source>
</reference>
<dbReference type="Proteomes" id="UP001363151">
    <property type="component" value="Unassembled WGS sequence"/>
</dbReference>
<feature type="region of interest" description="Disordered" evidence="1">
    <location>
        <begin position="138"/>
        <end position="176"/>
    </location>
</feature>
<sequence>MMKNYIRRQLPVEMPPDEAAAAEAPAEAPAPAGAPEAPAPRLPFTAAEAPRWLLVPHCQLLPALAEPRGPRVADASCRPGAVYSEAGDYGAPRARRRPLALRRLGARASAGPRAATAMHLDEKALARVREALELAGSRRRRPLASMEPTPGDAWQTGEDWSSLTNDTTGDRPNSAKERRARIELASALLAGADDASEDDLARATAQLAGTVGHPTTDELRAAAAELGMGEPG</sequence>
<organism evidence="2 3">
    <name type="scientific">Aureococcus anophagefferens</name>
    <name type="common">Harmful bloom alga</name>
    <dbReference type="NCBI Taxonomy" id="44056"/>
    <lineage>
        <taxon>Eukaryota</taxon>
        <taxon>Sar</taxon>
        <taxon>Stramenopiles</taxon>
        <taxon>Ochrophyta</taxon>
        <taxon>Pelagophyceae</taxon>
        <taxon>Pelagomonadales</taxon>
        <taxon>Pelagomonadaceae</taxon>
        <taxon>Aureococcus</taxon>
    </lineage>
</organism>
<evidence type="ECO:0000256" key="1">
    <source>
        <dbReference type="SAM" id="MobiDB-lite"/>
    </source>
</evidence>
<comment type="caution">
    <text evidence="2">The sequence shown here is derived from an EMBL/GenBank/DDBJ whole genome shotgun (WGS) entry which is preliminary data.</text>
</comment>
<evidence type="ECO:0000313" key="3">
    <source>
        <dbReference type="Proteomes" id="UP001363151"/>
    </source>
</evidence>